<dbReference type="Pfam" id="PF00149">
    <property type="entry name" value="Metallophos"/>
    <property type="match status" value="1"/>
</dbReference>
<feature type="domain" description="Calcineurin-like phosphoesterase" evidence="3">
    <location>
        <begin position="59"/>
        <end position="236"/>
    </location>
</feature>
<evidence type="ECO:0000313" key="4">
    <source>
        <dbReference type="EMBL" id="KNC86702.1"/>
    </source>
</evidence>
<feature type="signal peptide" evidence="2">
    <location>
        <begin position="1"/>
        <end position="24"/>
    </location>
</feature>
<reference evidence="4 5" key="1">
    <citation type="submission" date="2011-02" db="EMBL/GenBank/DDBJ databases">
        <title>The Genome Sequence of Sphaeroforma arctica JP610.</title>
        <authorList>
            <consortium name="The Broad Institute Genome Sequencing Platform"/>
            <person name="Russ C."/>
            <person name="Cuomo C."/>
            <person name="Young S.K."/>
            <person name="Zeng Q."/>
            <person name="Gargeya S."/>
            <person name="Alvarado L."/>
            <person name="Berlin A."/>
            <person name="Chapman S.B."/>
            <person name="Chen Z."/>
            <person name="Freedman E."/>
            <person name="Gellesch M."/>
            <person name="Goldberg J."/>
            <person name="Griggs A."/>
            <person name="Gujja S."/>
            <person name="Heilman E."/>
            <person name="Heiman D."/>
            <person name="Howarth C."/>
            <person name="Mehta T."/>
            <person name="Neiman D."/>
            <person name="Pearson M."/>
            <person name="Roberts A."/>
            <person name="Saif S."/>
            <person name="Shea T."/>
            <person name="Shenoy N."/>
            <person name="Sisk P."/>
            <person name="Stolte C."/>
            <person name="Sykes S."/>
            <person name="White J."/>
            <person name="Yandava C."/>
            <person name="Burger G."/>
            <person name="Gray M.W."/>
            <person name="Holland P.W.H."/>
            <person name="King N."/>
            <person name="Lang F.B.F."/>
            <person name="Roger A.J."/>
            <person name="Ruiz-Trillo I."/>
            <person name="Haas B."/>
            <person name="Nusbaum C."/>
            <person name="Birren B."/>
        </authorList>
    </citation>
    <scope>NUCLEOTIDE SEQUENCE [LARGE SCALE GENOMIC DNA]</scope>
    <source>
        <strain evidence="4 5">JP610</strain>
    </source>
</reference>
<evidence type="ECO:0000313" key="5">
    <source>
        <dbReference type="Proteomes" id="UP000054560"/>
    </source>
</evidence>
<evidence type="ECO:0000256" key="1">
    <source>
        <dbReference type="SAM" id="MobiDB-lite"/>
    </source>
</evidence>
<dbReference type="RefSeq" id="XP_014160604.1">
    <property type="nucleotide sequence ID" value="XM_014305129.1"/>
</dbReference>
<dbReference type="eggNOG" id="KOG0371">
    <property type="taxonomic scope" value="Eukaryota"/>
</dbReference>
<gene>
    <name evidence="4" type="ORF">SARC_01168</name>
</gene>
<dbReference type="SUPFAM" id="SSF56300">
    <property type="entry name" value="Metallo-dependent phosphatases"/>
    <property type="match status" value="1"/>
</dbReference>
<keyword evidence="2" id="KW-0732">Signal</keyword>
<evidence type="ECO:0000259" key="3">
    <source>
        <dbReference type="Pfam" id="PF00149"/>
    </source>
</evidence>
<dbReference type="CDD" id="cd00144">
    <property type="entry name" value="MPP_PPP_family"/>
    <property type="match status" value="1"/>
</dbReference>
<keyword evidence="5" id="KW-1185">Reference proteome</keyword>
<dbReference type="STRING" id="667725.A0A0L0GCG6"/>
<evidence type="ECO:0000256" key="2">
    <source>
        <dbReference type="SAM" id="SignalP"/>
    </source>
</evidence>
<dbReference type="GO" id="GO:0016791">
    <property type="term" value="F:phosphatase activity"/>
    <property type="evidence" value="ECO:0007669"/>
    <property type="project" value="TreeGrafter"/>
</dbReference>
<dbReference type="Gene3D" id="3.60.21.10">
    <property type="match status" value="1"/>
</dbReference>
<dbReference type="PANTHER" id="PTHR42850:SF4">
    <property type="entry name" value="ZINC-DEPENDENT ENDOPOLYPHOSPHATASE"/>
    <property type="match status" value="1"/>
</dbReference>
<dbReference type="OrthoDB" id="10267127at2759"/>
<dbReference type="InterPro" id="IPR004843">
    <property type="entry name" value="Calcineurin-like_PHP"/>
</dbReference>
<dbReference type="GeneID" id="25901672"/>
<accession>A0A0L0GCG6</accession>
<proteinExistence type="predicted"/>
<feature type="chain" id="PRO_5005539335" description="Calcineurin-like phosphoesterase domain-containing protein" evidence="2">
    <location>
        <begin position="25"/>
        <end position="316"/>
    </location>
</feature>
<dbReference type="PANTHER" id="PTHR42850">
    <property type="entry name" value="METALLOPHOSPHOESTERASE"/>
    <property type="match status" value="1"/>
</dbReference>
<dbReference type="GO" id="GO:0005737">
    <property type="term" value="C:cytoplasm"/>
    <property type="evidence" value="ECO:0007669"/>
    <property type="project" value="TreeGrafter"/>
</dbReference>
<sequence length="316" mass="35348">MLIRNILAAAPSLCALIGVRTASSSFITMASDPKKLSQLQLPQRSHLKLPKDVVKEKEVLVFGDIHGCFDELQELLHKRKYSPSTHVVLSVGDMVNKGPKSLDVLNWFYENRENGVYTVRGNHDDSMLVTLDKLKEGGNDDIVKPSYSYINDITTEVHNWATRLPYTIEIGDLLIVHAGIVPKLDMDQQTPFDMTRMRFVTDTPEGKYEPLQRFAEGAVQWATTWPGPQLIVFGHDAKQGLQEEPFALGLDTGCCYGKRLTCAVFESTNIIGKPKEDWYRLVHVKAHAVYEEPGTKPPKGSEPTEAETNPNSCPIL</sequence>
<dbReference type="GO" id="GO:0000298">
    <property type="term" value="F:endopolyphosphatase activity"/>
    <property type="evidence" value="ECO:0007669"/>
    <property type="project" value="TreeGrafter"/>
</dbReference>
<dbReference type="InterPro" id="IPR050126">
    <property type="entry name" value="Ap4A_hydrolase"/>
</dbReference>
<feature type="region of interest" description="Disordered" evidence="1">
    <location>
        <begin position="291"/>
        <end position="316"/>
    </location>
</feature>
<dbReference type="GO" id="GO:0006798">
    <property type="term" value="P:polyphosphate catabolic process"/>
    <property type="evidence" value="ECO:0007669"/>
    <property type="project" value="TreeGrafter"/>
</dbReference>
<dbReference type="Proteomes" id="UP000054560">
    <property type="component" value="Unassembled WGS sequence"/>
</dbReference>
<feature type="compositionally biased region" description="Polar residues" evidence="1">
    <location>
        <begin position="306"/>
        <end position="316"/>
    </location>
</feature>
<dbReference type="InterPro" id="IPR029052">
    <property type="entry name" value="Metallo-depent_PP-like"/>
</dbReference>
<dbReference type="AlphaFoldDB" id="A0A0L0GCG6"/>
<protein>
    <recommendedName>
        <fullName evidence="3">Calcineurin-like phosphoesterase domain-containing protein</fullName>
    </recommendedName>
</protein>
<organism evidence="4 5">
    <name type="scientific">Sphaeroforma arctica JP610</name>
    <dbReference type="NCBI Taxonomy" id="667725"/>
    <lineage>
        <taxon>Eukaryota</taxon>
        <taxon>Ichthyosporea</taxon>
        <taxon>Ichthyophonida</taxon>
        <taxon>Sphaeroforma</taxon>
    </lineage>
</organism>
<dbReference type="EMBL" id="KQ241640">
    <property type="protein sequence ID" value="KNC86702.1"/>
    <property type="molecule type" value="Genomic_DNA"/>
</dbReference>
<name>A0A0L0GCG6_9EUKA</name>